<dbReference type="RefSeq" id="XP_027266549.1">
    <property type="nucleotide sequence ID" value="XM_027410748.2"/>
</dbReference>
<dbReference type="GO" id="GO:0005730">
    <property type="term" value="C:nucleolus"/>
    <property type="evidence" value="ECO:0007669"/>
    <property type="project" value="Ensembl"/>
</dbReference>
<accession>G3GRX5</accession>
<dbReference type="GO" id="GO:0006979">
    <property type="term" value="P:response to oxidative stress"/>
    <property type="evidence" value="ECO:0007669"/>
    <property type="project" value="TreeGrafter"/>
</dbReference>
<evidence type="ECO:0000313" key="12">
    <source>
        <dbReference type="EMBL" id="EGV94119.1"/>
    </source>
</evidence>
<evidence type="ECO:0000256" key="1">
    <source>
        <dbReference type="ARBA" id="ARBA00004370"/>
    </source>
</evidence>
<dbReference type="GO" id="GO:0005829">
    <property type="term" value="C:cytosol"/>
    <property type="evidence" value="ECO:0007669"/>
    <property type="project" value="Ensembl"/>
</dbReference>
<protein>
    <recommendedName>
        <fullName evidence="7">MTOR-associated protein MEAK7</fullName>
    </recommendedName>
    <alternativeName>
        <fullName evidence="9">TBC/LysM-associated domain-containing protein 1</fullName>
    </alternativeName>
    <alternativeName>
        <fullName evidence="8">TLD domain-containing protein 1</fullName>
    </alternativeName>
</protein>
<sequence length="455" mass="51294">MGNAKSLSREKMSSKFLPEEQDEVDRLFDDLSSNNDGSATGTFSLEALKSHVKEALPPVMVTRLYNGMSRVKTTHKAHESYRNVSREQFTMFLSHLLKGSFEEKGHMVMKMILATEAPVTVREVQKFTEELVASLVHVLTHQHELRGWAGRNSRESPTSVQMMTAQLLSEMKFQDGHKCLGPQCLDQVCNKTMIEDWVFHAPHVGTFLSVVIHRGLQLLNSSLDLSTLIPECHVGRGQHFESILDVLSVIYLNSHLGVEQRHRWRLLFSTQLHGQSFTQLCSHIIHQGPSLLVLEDKDGCVFGGFASCSWEVKPQFQGNNKCFLFSIMPSMAVYMHTGYNDHFMYLNQGQQTMPNGLGMGGQHHYFGLWVADDFGKGHSKAKPTCTTYNSPQLSAQEDFQFDNMEVWGLGDLLQRHQVKNKKSILDSDPAAQSMLEISGRGRHSGGLREIPDEDD</sequence>
<dbReference type="GO" id="GO:0042127">
    <property type="term" value="P:regulation of cell population proliferation"/>
    <property type="evidence" value="ECO:0007669"/>
    <property type="project" value="Ensembl"/>
</dbReference>
<reference evidence="15" key="4">
    <citation type="journal article" date="2020" name="Biotechnol. Bioeng.">
        <title>Chromosome-scale scaffolds for the Chinese hamster reference genome assembly to facilitate the study of the CHO epigenome.</title>
        <authorList>
            <person name="Hilliard W."/>
            <person name="MacDonald M."/>
            <person name="Lee K.H."/>
        </authorList>
    </citation>
    <scope>NUCLEOTIDE SEQUENCE [LARGE SCALE GENOMIC DNA]</scope>
    <source>
        <strain evidence="15">17A/GY</strain>
    </source>
</reference>
<dbReference type="GO" id="GO:0032868">
    <property type="term" value="P:response to insulin"/>
    <property type="evidence" value="ECO:0007669"/>
    <property type="project" value="Ensembl"/>
</dbReference>
<dbReference type="GO" id="GO:0005765">
    <property type="term" value="C:lysosomal membrane"/>
    <property type="evidence" value="ECO:0007669"/>
    <property type="project" value="Ensembl"/>
</dbReference>
<dbReference type="eggNOG" id="KOG2557">
    <property type="taxonomic scope" value="Eukaryota"/>
</dbReference>
<dbReference type="STRING" id="10029.G3GRX5"/>
<dbReference type="PROSITE" id="PS51886">
    <property type="entry name" value="TLDC"/>
    <property type="match status" value="1"/>
</dbReference>
<keyword evidence="4" id="KW-0963">Cytoplasm</keyword>
<dbReference type="GO" id="GO:1900408">
    <property type="term" value="P:negative regulation of cellular response to oxidative stress"/>
    <property type="evidence" value="ECO:0007669"/>
    <property type="project" value="Ensembl"/>
</dbReference>
<dbReference type="GO" id="GO:0043200">
    <property type="term" value="P:response to amino acid"/>
    <property type="evidence" value="ECO:0007669"/>
    <property type="project" value="Ensembl"/>
</dbReference>
<keyword evidence="15" id="KW-1185">Reference proteome</keyword>
<dbReference type="PANTHER" id="PTHR23354:SF131">
    <property type="entry name" value="MTOR-ASSOCIATED PROTEIN MEAK7"/>
    <property type="match status" value="1"/>
</dbReference>
<reference evidence="16 17" key="5">
    <citation type="submission" date="2025-04" db="UniProtKB">
        <authorList>
            <consortium name="RefSeq"/>
        </authorList>
    </citation>
    <scope>IDENTIFICATION</scope>
    <source>
        <strain evidence="16 17">17A/GY</strain>
        <tissue evidence="16 17">Liver</tissue>
    </source>
</reference>
<name>G3GRX5_CRIGR</name>
<dbReference type="CTD" id="57707"/>
<dbReference type="PANTHER" id="PTHR23354">
    <property type="entry name" value="NUCLEOLAR PROTEIN 7/ESTROGEN RECEPTOR COACTIVATOR-RELATED"/>
    <property type="match status" value="1"/>
</dbReference>
<keyword evidence="6" id="KW-0458">Lysosome</keyword>
<evidence type="ECO:0000313" key="18">
    <source>
        <dbReference type="RefSeq" id="XP_027266550.1"/>
    </source>
</evidence>
<dbReference type="AlphaFoldDB" id="G3GRX5"/>
<gene>
    <name evidence="13 16 17 18 19" type="primary">Meak7</name>
    <name evidence="12" type="ORF">I79_000270</name>
</gene>
<dbReference type="SMART" id="SM00584">
    <property type="entry name" value="TLDc"/>
    <property type="match status" value="1"/>
</dbReference>
<evidence type="ECO:0000313" key="17">
    <source>
        <dbReference type="RefSeq" id="XP_027266549.1"/>
    </source>
</evidence>
<dbReference type="Pfam" id="PF07534">
    <property type="entry name" value="TLD"/>
    <property type="match status" value="1"/>
</dbReference>
<dbReference type="RefSeq" id="XP_007605817.1">
    <property type="nucleotide sequence ID" value="XM_007607627.4"/>
</dbReference>
<feature type="region of interest" description="Disordered" evidence="10">
    <location>
        <begin position="436"/>
        <end position="455"/>
    </location>
</feature>
<evidence type="ECO:0000256" key="9">
    <source>
        <dbReference type="ARBA" id="ARBA00042134"/>
    </source>
</evidence>
<dbReference type="KEGG" id="cge:100772689"/>
<dbReference type="OrthoDB" id="289228at2759"/>
<keyword evidence="5" id="KW-0472">Membrane</keyword>
<dbReference type="Proteomes" id="UP000001075">
    <property type="component" value="Unassembled WGS sequence"/>
</dbReference>
<dbReference type="RefSeq" id="XP_027266548.1">
    <property type="nucleotide sequence ID" value="XM_027410747.2"/>
</dbReference>
<evidence type="ECO:0000256" key="7">
    <source>
        <dbReference type="ARBA" id="ARBA00039594"/>
    </source>
</evidence>
<dbReference type="OMA" id="CGRITHR"/>
<evidence type="ECO:0000313" key="15">
    <source>
        <dbReference type="Proteomes" id="UP001108280"/>
    </source>
</evidence>
<evidence type="ECO:0000256" key="3">
    <source>
        <dbReference type="ARBA" id="ARBA00004496"/>
    </source>
</evidence>
<evidence type="ECO:0000256" key="6">
    <source>
        <dbReference type="ARBA" id="ARBA00023228"/>
    </source>
</evidence>
<evidence type="ECO:0000256" key="2">
    <source>
        <dbReference type="ARBA" id="ARBA00004371"/>
    </source>
</evidence>
<evidence type="ECO:0000256" key="4">
    <source>
        <dbReference type="ARBA" id="ARBA00022490"/>
    </source>
</evidence>
<dbReference type="GO" id="GO:0005654">
    <property type="term" value="C:nucleoplasm"/>
    <property type="evidence" value="ECO:0007669"/>
    <property type="project" value="Ensembl"/>
</dbReference>
<dbReference type="EMBL" id="JH000004">
    <property type="protein sequence ID" value="EGV94119.1"/>
    <property type="molecule type" value="Genomic_DNA"/>
</dbReference>
<dbReference type="GeneTree" id="ENSGT00940000158087"/>
<reference evidence="12" key="2">
    <citation type="submission" date="2011-08" db="EMBL/GenBank/DDBJ databases">
        <title>The genomic sequence of the Chinese hamster ovary CHO-K1 cell line.</title>
        <authorList>
            <person name="Xu X."/>
            <person name="Nagarajan H."/>
            <person name="Lewis N.E."/>
            <person name="Pan S."/>
            <person name="Cai Z."/>
            <person name="Liu X."/>
            <person name="Chen W."/>
            <person name="Xie M."/>
            <person name="Wang W."/>
            <person name="Hammond S."/>
            <person name="Andersen M.R."/>
            <person name="Neff N."/>
            <person name="Passarelli B."/>
            <person name="Koh W."/>
            <person name="Fan C.H."/>
            <person name="Wang J."/>
            <person name="Gui Y."/>
            <person name="Lee K.H."/>
            <person name="Betenbaugh M.J."/>
            <person name="Quake S.R."/>
            <person name="Famili I."/>
            <person name="Palsson B.O."/>
            <person name="Wang J."/>
        </authorList>
    </citation>
    <scope>NUCLEOTIDE SEQUENCE</scope>
</reference>
<dbReference type="GeneID" id="100772689"/>
<feature type="region of interest" description="Disordered" evidence="10">
    <location>
        <begin position="1"/>
        <end position="20"/>
    </location>
</feature>
<evidence type="ECO:0000313" key="19">
    <source>
        <dbReference type="RefSeq" id="XP_027266551.1"/>
    </source>
</evidence>
<dbReference type="RefSeq" id="XP_027266550.1">
    <property type="nucleotide sequence ID" value="XM_027410749.2"/>
</dbReference>
<dbReference type="GO" id="GO:0031929">
    <property type="term" value="P:TOR signaling"/>
    <property type="evidence" value="ECO:0007669"/>
    <property type="project" value="Ensembl"/>
</dbReference>
<evidence type="ECO:0000256" key="5">
    <source>
        <dbReference type="ARBA" id="ARBA00023136"/>
    </source>
</evidence>
<organism evidence="12 14">
    <name type="scientific">Cricetulus griseus</name>
    <name type="common">Chinese hamster</name>
    <name type="synonym">Cricetulus barabensis griseus</name>
    <dbReference type="NCBI Taxonomy" id="10029"/>
    <lineage>
        <taxon>Eukaryota</taxon>
        <taxon>Metazoa</taxon>
        <taxon>Chordata</taxon>
        <taxon>Craniata</taxon>
        <taxon>Vertebrata</taxon>
        <taxon>Euteleostomi</taxon>
        <taxon>Mammalia</taxon>
        <taxon>Eutheria</taxon>
        <taxon>Euarchontoglires</taxon>
        <taxon>Glires</taxon>
        <taxon>Rodentia</taxon>
        <taxon>Myomorpha</taxon>
        <taxon>Muroidea</taxon>
        <taxon>Cricetidae</taxon>
        <taxon>Cricetinae</taxon>
        <taxon>Cricetulus</taxon>
    </lineage>
</organism>
<dbReference type="GO" id="GO:0150032">
    <property type="term" value="P:positive regulation of protein localization to lysosome"/>
    <property type="evidence" value="ECO:0007669"/>
    <property type="project" value="Ensembl"/>
</dbReference>
<evidence type="ECO:0000313" key="13">
    <source>
        <dbReference type="Ensembl" id="ENSCGRP00001011892.1"/>
    </source>
</evidence>
<proteinExistence type="predicted"/>
<dbReference type="RefSeq" id="XP_007605849.1">
    <property type="nucleotide sequence ID" value="XM_007607659.4"/>
</dbReference>
<dbReference type="GO" id="GO:0031667">
    <property type="term" value="P:response to nutrient levels"/>
    <property type="evidence" value="ECO:0007669"/>
    <property type="project" value="Ensembl"/>
</dbReference>
<evidence type="ECO:0000313" key="16">
    <source>
        <dbReference type="RefSeq" id="XP_027266548.1"/>
    </source>
</evidence>
<evidence type="ECO:0000259" key="11">
    <source>
        <dbReference type="PROSITE" id="PS51886"/>
    </source>
</evidence>
<dbReference type="RefSeq" id="XP_003495162.1">
    <property type="nucleotide sequence ID" value="XM_003495114.5"/>
</dbReference>
<evidence type="ECO:0000256" key="8">
    <source>
        <dbReference type="ARBA" id="ARBA00041780"/>
    </source>
</evidence>
<comment type="subcellular location">
    <subcellularLocation>
        <location evidence="3">Cytoplasm</location>
    </subcellularLocation>
    <subcellularLocation>
        <location evidence="2">Lysosome</location>
    </subcellularLocation>
    <subcellularLocation>
        <location evidence="1">Membrane</location>
    </subcellularLocation>
</comment>
<dbReference type="PaxDb" id="10029-XP_007622149.1"/>
<dbReference type="GO" id="GO:0030334">
    <property type="term" value="P:regulation of cell migration"/>
    <property type="evidence" value="ECO:0007669"/>
    <property type="project" value="Ensembl"/>
</dbReference>
<evidence type="ECO:0000313" key="14">
    <source>
        <dbReference type="Proteomes" id="UP000001075"/>
    </source>
</evidence>
<feature type="domain" description="TLDc" evidence="11">
    <location>
        <begin position="242"/>
        <end position="410"/>
    </location>
</feature>
<reference evidence="13" key="6">
    <citation type="submission" date="2025-05" db="UniProtKB">
        <authorList>
            <consortium name="Ensembl"/>
        </authorList>
    </citation>
    <scope>IDENTIFICATION</scope>
</reference>
<dbReference type="Ensembl" id="ENSCGRT00001016125.1">
    <property type="protein sequence ID" value="ENSCGRP00001011892.1"/>
    <property type="gene ID" value="ENSCGRG00001013437.1"/>
</dbReference>
<evidence type="ECO:0000256" key="10">
    <source>
        <dbReference type="SAM" id="MobiDB-lite"/>
    </source>
</evidence>
<reference evidence="14" key="1">
    <citation type="journal article" date="2011" name="Nat. Biotechnol.">
        <title>The genomic sequence of the Chinese hamster ovary (CHO)-K1 cell line.</title>
        <authorList>
            <person name="Xu X."/>
            <person name="Nagarajan H."/>
            <person name="Lewis N.E."/>
            <person name="Pan S."/>
            <person name="Cai Z."/>
            <person name="Liu X."/>
            <person name="Chen W."/>
            <person name="Xie M."/>
            <person name="Wang W."/>
            <person name="Hammond S."/>
            <person name="Andersen M.R."/>
            <person name="Neff N."/>
            <person name="Passarelli B."/>
            <person name="Koh W."/>
            <person name="Fan H.C."/>
            <person name="Wang J."/>
            <person name="Gui Y."/>
            <person name="Lee K.H."/>
            <person name="Betenbaugh M.J."/>
            <person name="Quake S.R."/>
            <person name="Famili I."/>
            <person name="Palsson B.O."/>
            <person name="Wang J."/>
        </authorList>
    </citation>
    <scope>NUCLEOTIDE SEQUENCE [LARGE SCALE GENOMIC DNA]</scope>
    <source>
        <strain evidence="14">CHO K1 cell line</strain>
    </source>
</reference>
<dbReference type="Proteomes" id="UP001108280">
    <property type="component" value="Chromosome 3"/>
</dbReference>
<dbReference type="RefSeq" id="XP_027266551.1">
    <property type="nucleotide sequence ID" value="XM_027410750.1"/>
</dbReference>
<dbReference type="InterPro" id="IPR006571">
    <property type="entry name" value="TLDc_dom"/>
</dbReference>
<dbReference type="Proteomes" id="UP000694386">
    <property type="component" value="Unplaced"/>
</dbReference>
<reference evidence="15" key="3">
    <citation type="journal article" date="2018" name="Biotechnol. Bioeng.">
        <title>A reference genome of the Chinese hamster based on a hybrid assembly strategy.</title>
        <authorList>
            <person name="Rupp O."/>
            <person name="MacDonald M.L."/>
            <person name="Li S."/>
            <person name="Dhiman H."/>
            <person name="Polson S."/>
            <person name="Griep S."/>
            <person name="Heffner K."/>
            <person name="Hernandez I."/>
            <person name="Brinkrolf K."/>
            <person name="Jadhav V."/>
            <person name="Samoudi M."/>
            <person name="Hao H."/>
            <person name="Kingham B."/>
            <person name="Goesmann A."/>
            <person name="Betenbaugh M.J."/>
            <person name="Lewis N.E."/>
            <person name="Borth N."/>
            <person name="Lee K.H."/>
        </authorList>
    </citation>
    <scope>NUCLEOTIDE SEQUENCE [LARGE SCALE GENOMIC DNA]</scope>
    <source>
        <strain evidence="15">17A/GY</strain>
    </source>
</reference>